<dbReference type="Gene3D" id="3.60.10.10">
    <property type="entry name" value="Endonuclease/exonuclease/phosphatase"/>
    <property type="match status" value="1"/>
</dbReference>
<dbReference type="EMBL" id="KK101654">
    <property type="protein sequence ID" value="KIZ00092.1"/>
    <property type="molecule type" value="Genomic_DNA"/>
</dbReference>
<dbReference type="KEGG" id="mng:MNEG_7869"/>
<keyword evidence="3" id="KW-1185">Reference proteome</keyword>
<evidence type="ECO:0000256" key="1">
    <source>
        <dbReference type="SAM" id="MobiDB-lite"/>
    </source>
</evidence>
<gene>
    <name evidence="2" type="ORF">MNEG_7869</name>
</gene>
<sequence length="115" mass="12645">MVVRHPLKLRSSYLDVLGCEPEFTSSHMMFHNTCDFIWYSEQPLGSFKPAPDRTSHDGGEPEGAAAGAAPRVRPVAVLLPPDKRQLPCGLPSHDYGSDHVCLMSVFELGGPEELR</sequence>
<evidence type="ECO:0000313" key="2">
    <source>
        <dbReference type="EMBL" id="KIZ00092.1"/>
    </source>
</evidence>
<feature type="region of interest" description="Disordered" evidence="1">
    <location>
        <begin position="48"/>
        <end position="72"/>
    </location>
</feature>
<evidence type="ECO:0000313" key="3">
    <source>
        <dbReference type="Proteomes" id="UP000054498"/>
    </source>
</evidence>
<dbReference type="RefSeq" id="XP_013899111.1">
    <property type="nucleotide sequence ID" value="XM_014043657.1"/>
</dbReference>
<feature type="compositionally biased region" description="Low complexity" evidence="1">
    <location>
        <begin position="62"/>
        <end position="72"/>
    </location>
</feature>
<dbReference type="PANTHER" id="PTHR12121:SF100">
    <property type="entry name" value="POLY(A)-SPECIFIC RIBONUCLEASE"/>
    <property type="match status" value="1"/>
</dbReference>
<name>A0A0D2MHD5_9CHLO</name>
<dbReference type="InterPro" id="IPR050410">
    <property type="entry name" value="CCR4/nocturin_mRNA_transcr"/>
</dbReference>
<dbReference type="Proteomes" id="UP000054498">
    <property type="component" value="Unassembled WGS sequence"/>
</dbReference>
<feature type="compositionally biased region" description="Basic and acidic residues" evidence="1">
    <location>
        <begin position="50"/>
        <end position="59"/>
    </location>
</feature>
<evidence type="ECO:0008006" key="4">
    <source>
        <dbReference type="Google" id="ProtNLM"/>
    </source>
</evidence>
<accession>A0A0D2MHD5</accession>
<dbReference type="OrthoDB" id="428734at2759"/>
<reference evidence="2 3" key="1">
    <citation type="journal article" date="2013" name="BMC Genomics">
        <title>Reconstruction of the lipid metabolism for the microalga Monoraphidium neglectum from its genome sequence reveals characteristics suitable for biofuel production.</title>
        <authorList>
            <person name="Bogen C."/>
            <person name="Al-Dilaimi A."/>
            <person name="Albersmeier A."/>
            <person name="Wichmann J."/>
            <person name="Grundmann M."/>
            <person name="Rupp O."/>
            <person name="Lauersen K.J."/>
            <person name="Blifernez-Klassen O."/>
            <person name="Kalinowski J."/>
            <person name="Goesmann A."/>
            <person name="Mussgnug J.H."/>
            <person name="Kruse O."/>
        </authorList>
    </citation>
    <scope>NUCLEOTIDE SEQUENCE [LARGE SCALE GENOMIC DNA]</scope>
    <source>
        <strain evidence="2 3">SAG 48.87</strain>
    </source>
</reference>
<protein>
    <recommendedName>
        <fullName evidence="4">Endonuclease/exonuclease/phosphatase domain-containing protein</fullName>
    </recommendedName>
</protein>
<organism evidence="2 3">
    <name type="scientific">Monoraphidium neglectum</name>
    <dbReference type="NCBI Taxonomy" id="145388"/>
    <lineage>
        <taxon>Eukaryota</taxon>
        <taxon>Viridiplantae</taxon>
        <taxon>Chlorophyta</taxon>
        <taxon>core chlorophytes</taxon>
        <taxon>Chlorophyceae</taxon>
        <taxon>CS clade</taxon>
        <taxon>Sphaeropleales</taxon>
        <taxon>Selenastraceae</taxon>
        <taxon>Monoraphidium</taxon>
    </lineage>
</organism>
<dbReference type="GeneID" id="25740745"/>
<dbReference type="InterPro" id="IPR036691">
    <property type="entry name" value="Endo/exonu/phosph_ase_sf"/>
</dbReference>
<proteinExistence type="predicted"/>
<dbReference type="GO" id="GO:0000175">
    <property type="term" value="F:3'-5'-RNA exonuclease activity"/>
    <property type="evidence" value="ECO:0007669"/>
    <property type="project" value="TreeGrafter"/>
</dbReference>
<dbReference type="PANTHER" id="PTHR12121">
    <property type="entry name" value="CARBON CATABOLITE REPRESSOR PROTEIN 4"/>
    <property type="match status" value="1"/>
</dbReference>
<dbReference type="AlphaFoldDB" id="A0A0D2MHD5"/>